<reference evidence="4 5" key="1">
    <citation type="submission" date="2024-03" db="EMBL/GenBank/DDBJ databases">
        <title>The genome assembly and annotation of the cricket Gryllus longicercus Weissman &amp; Gray.</title>
        <authorList>
            <person name="Szrajer S."/>
            <person name="Gray D."/>
            <person name="Ylla G."/>
        </authorList>
    </citation>
    <scope>NUCLEOTIDE SEQUENCE [LARGE SCALE GENOMIC DNA]</scope>
    <source>
        <strain evidence="4">DAG 2021-001</strain>
        <tissue evidence="4">Whole body minus gut</tissue>
    </source>
</reference>
<evidence type="ECO:0000313" key="4">
    <source>
        <dbReference type="EMBL" id="KAK7865529.1"/>
    </source>
</evidence>
<comment type="caution">
    <text evidence="4">The sequence shown here is derived from an EMBL/GenBank/DDBJ whole genome shotgun (WGS) entry which is preliminary data.</text>
</comment>
<evidence type="ECO:0000256" key="1">
    <source>
        <dbReference type="SAM" id="MobiDB-lite"/>
    </source>
</evidence>
<proteinExistence type="predicted"/>
<keyword evidence="5" id="KW-1185">Reference proteome</keyword>
<evidence type="ECO:0000256" key="2">
    <source>
        <dbReference type="SAM" id="Phobius"/>
    </source>
</evidence>
<dbReference type="Proteomes" id="UP001378592">
    <property type="component" value="Unassembled WGS sequence"/>
</dbReference>
<name>A0AAN9Z7D7_9ORTH</name>
<evidence type="ECO:0000313" key="5">
    <source>
        <dbReference type="Proteomes" id="UP001378592"/>
    </source>
</evidence>
<accession>A0AAN9Z7D7</accession>
<keyword evidence="2" id="KW-0472">Membrane</keyword>
<feature type="compositionally biased region" description="Gly residues" evidence="1">
    <location>
        <begin position="188"/>
        <end position="198"/>
    </location>
</feature>
<feature type="chain" id="PRO_5043056237" description="Ionotropic receptor" evidence="3">
    <location>
        <begin position="16"/>
        <end position="264"/>
    </location>
</feature>
<evidence type="ECO:0000256" key="3">
    <source>
        <dbReference type="SAM" id="SignalP"/>
    </source>
</evidence>
<gene>
    <name evidence="4" type="ORF">R5R35_011577</name>
</gene>
<keyword evidence="2" id="KW-1133">Transmembrane helix</keyword>
<organism evidence="4 5">
    <name type="scientific">Gryllus longicercus</name>
    <dbReference type="NCBI Taxonomy" id="2509291"/>
    <lineage>
        <taxon>Eukaryota</taxon>
        <taxon>Metazoa</taxon>
        <taxon>Ecdysozoa</taxon>
        <taxon>Arthropoda</taxon>
        <taxon>Hexapoda</taxon>
        <taxon>Insecta</taxon>
        <taxon>Pterygota</taxon>
        <taxon>Neoptera</taxon>
        <taxon>Polyneoptera</taxon>
        <taxon>Orthoptera</taxon>
        <taxon>Ensifera</taxon>
        <taxon>Gryllidea</taxon>
        <taxon>Grylloidea</taxon>
        <taxon>Gryllidae</taxon>
        <taxon>Gryllinae</taxon>
        <taxon>Gryllus</taxon>
    </lineage>
</organism>
<feature type="region of interest" description="Disordered" evidence="1">
    <location>
        <begin position="181"/>
        <end position="203"/>
    </location>
</feature>
<keyword evidence="2" id="KW-0812">Transmembrane</keyword>
<dbReference type="EMBL" id="JAZDUA010000173">
    <property type="protein sequence ID" value="KAK7865529.1"/>
    <property type="molecule type" value="Genomic_DNA"/>
</dbReference>
<sequence length="264" mass="29021">MEVFIMLLMIDFSIGLPNVPLALNHLPQPTLVVLPREGWEDNVEVKHLKNSEIETINELVESKLVFGLTVFFRKYFETSPDYHYWKILNRSVHCPHYGVCLDRAGSLKDMALPCSQSYVDMMAARYKGIVVPMPRPIVTQHTVMFTTKHNLLAGAISAVVLDLRESGILRKWWTQLTTGGASKAGEGASAGAGAAAGDGGDEPQPMTLSHLQGAFLLLALGAAAAALVCAAECVMHRPRPRRHAPARKALALYEHRTLCALNRR</sequence>
<evidence type="ECO:0008006" key="6">
    <source>
        <dbReference type="Google" id="ProtNLM"/>
    </source>
</evidence>
<protein>
    <recommendedName>
        <fullName evidence="6">Ionotropic receptor</fullName>
    </recommendedName>
</protein>
<feature type="transmembrane region" description="Helical" evidence="2">
    <location>
        <begin position="213"/>
        <end position="234"/>
    </location>
</feature>
<feature type="signal peptide" evidence="3">
    <location>
        <begin position="1"/>
        <end position="15"/>
    </location>
</feature>
<dbReference type="SUPFAM" id="SSF53850">
    <property type="entry name" value="Periplasmic binding protein-like II"/>
    <property type="match status" value="1"/>
</dbReference>
<keyword evidence="3" id="KW-0732">Signal</keyword>
<dbReference type="AlphaFoldDB" id="A0AAN9Z7D7"/>